<keyword evidence="1" id="KW-0812">Transmembrane</keyword>
<dbReference type="RefSeq" id="WP_008565849.1">
    <property type="nucleotide sequence ID" value="NZ_JH594505.1"/>
</dbReference>
<accession>H1HNU5</accession>
<keyword evidence="1" id="KW-0472">Membrane</keyword>
<dbReference type="PROSITE" id="PS51257">
    <property type="entry name" value="PROKAR_LIPOPROTEIN"/>
    <property type="match status" value="1"/>
</dbReference>
<comment type="caution">
    <text evidence="2">The sequence shown here is derived from an EMBL/GenBank/DDBJ whole genome shotgun (WGS) entry which is preliminary data.</text>
</comment>
<dbReference type="InterPro" id="IPR011990">
    <property type="entry name" value="TPR-like_helical_dom_sf"/>
</dbReference>
<sequence length="527" mass="61045">MRKALFGLTIALFFAGCSTRSTRNPLLTRIDSLQRIDPDAAFNRLYEGKIKLESAEDTAFYNLLCCETYLQKPLSFQTNSLPNQLITHYKNNGTRTLLSRAYLCKSINQYKHGNYKDALANAIAAQETADKQDAYPYCRLQLTLGSINLDNGCYQLALRQFREARKAALRFDRNPTLIARCYLLESKAHKRLNHADSTVKCLKLTLPFINKTDPSTYAEILTSLGEWYFDRGDYAQSGAYLARAYPFDYTYRTAMAIGNLWQHRRNTAMAVDYWYKAANSNEHDIRISALDSLLKIKPDNTFLLQEYHRATKESPSINTDEIARLQSDFEQNALQKRAYQRISVLLLVIILLMVAAFVGRRYYINKVKRLYRNLNNVNARYVHDLEAYRWAKNEISRLEKRIADYQDDRKAPEKWNIENEMLATDCVITLHRLASRGRQAPENSRQELYQLVANHAPSLMKTLHQSHLNEKERLVCLLIRLRFIPSELSVLLGISPQNVTNMRQRLLQKLFHAQGGAKDFDERIRSL</sequence>
<dbReference type="PATRIC" id="fig|999422.3.peg.1934"/>
<keyword evidence="3" id="KW-1185">Reference proteome</keyword>
<proteinExistence type="predicted"/>
<dbReference type="OrthoDB" id="1062433at2"/>
<name>H1HNU5_9BACT</name>
<dbReference type="HOGENOM" id="CLU_515663_0_0_10"/>
<evidence type="ECO:0008006" key="4">
    <source>
        <dbReference type="Google" id="ProtNLM"/>
    </source>
</evidence>
<reference evidence="2 3" key="1">
    <citation type="submission" date="2011-12" db="EMBL/GenBank/DDBJ databases">
        <title>The Genome Sequence of Prevotella maculosa OT 289.</title>
        <authorList>
            <consortium name="The Broad Institute Genome Sequencing Platform"/>
            <person name="Earl A."/>
            <person name="Ward D."/>
            <person name="Feldgarden M."/>
            <person name="Gevers D."/>
            <person name="Izard J."/>
            <person name="Blanton J.M."/>
            <person name="Mathney J."/>
            <person name="Tanner A.C."/>
            <person name="Dewhirst F.E."/>
            <person name="Young S.K."/>
            <person name="Zeng Q."/>
            <person name="Gargeya S."/>
            <person name="Fitzgerald M."/>
            <person name="Haas B."/>
            <person name="Abouelleil A."/>
            <person name="Alvarado L."/>
            <person name="Arachchi H.M."/>
            <person name="Berlin A."/>
            <person name="Chapman S.B."/>
            <person name="Gearin G."/>
            <person name="Goldberg J."/>
            <person name="Griggs A."/>
            <person name="Gujja S."/>
            <person name="Hansen M."/>
            <person name="Heiman D."/>
            <person name="Howarth C."/>
            <person name="Larimer J."/>
            <person name="Lui A."/>
            <person name="MacDonald P.J.P."/>
            <person name="McCowen C."/>
            <person name="Montmayeur A."/>
            <person name="Murphy C."/>
            <person name="Neiman D."/>
            <person name="Pearson M."/>
            <person name="Priest M."/>
            <person name="Roberts A."/>
            <person name="Saif S."/>
            <person name="Shea T."/>
            <person name="Sisk P."/>
            <person name="Stolte C."/>
            <person name="Sykes S."/>
            <person name="Wortman J."/>
            <person name="Nusbaum C."/>
            <person name="Birren B."/>
        </authorList>
    </citation>
    <scope>NUCLEOTIDE SEQUENCE [LARGE SCALE GENOMIC DNA]</scope>
    <source>
        <strain evidence="2 3">OT 289</strain>
    </source>
</reference>
<dbReference type="SUPFAM" id="SSF48452">
    <property type="entry name" value="TPR-like"/>
    <property type="match status" value="1"/>
</dbReference>
<evidence type="ECO:0000313" key="2">
    <source>
        <dbReference type="EMBL" id="EHO68808.1"/>
    </source>
</evidence>
<dbReference type="Gene3D" id="1.25.40.10">
    <property type="entry name" value="Tetratricopeptide repeat domain"/>
    <property type="match status" value="1"/>
</dbReference>
<gene>
    <name evidence="2" type="ORF">HMPREF9944_01839</name>
</gene>
<dbReference type="STRING" id="999422.HMPREF9944_01839"/>
<organism evidence="2 3">
    <name type="scientific">Segatella maculosa OT 289</name>
    <dbReference type="NCBI Taxonomy" id="999422"/>
    <lineage>
        <taxon>Bacteria</taxon>
        <taxon>Pseudomonadati</taxon>
        <taxon>Bacteroidota</taxon>
        <taxon>Bacteroidia</taxon>
        <taxon>Bacteroidales</taxon>
        <taxon>Prevotellaceae</taxon>
        <taxon>Segatella</taxon>
    </lineage>
</organism>
<dbReference type="Proteomes" id="UP000003167">
    <property type="component" value="Unassembled WGS sequence"/>
</dbReference>
<keyword evidence="1" id="KW-1133">Transmembrane helix</keyword>
<protein>
    <recommendedName>
        <fullName evidence="4">Tetratricopeptide repeat protein</fullName>
    </recommendedName>
</protein>
<evidence type="ECO:0000313" key="3">
    <source>
        <dbReference type="Proteomes" id="UP000003167"/>
    </source>
</evidence>
<dbReference type="AlphaFoldDB" id="H1HNU5"/>
<evidence type="ECO:0000256" key="1">
    <source>
        <dbReference type="SAM" id="Phobius"/>
    </source>
</evidence>
<dbReference type="EMBL" id="AGEK01000031">
    <property type="protein sequence ID" value="EHO68808.1"/>
    <property type="molecule type" value="Genomic_DNA"/>
</dbReference>
<feature type="transmembrane region" description="Helical" evidence="1">
    <location>
        <begin position="342"/>
        <end position="363"/>
    </location>
</feature>